<reference evidence="2" key="1">
    <citation type="submission" date="2020-08" db="EMBL/GenBank/DDBJ databases">
        <title>Plant Genome Project.</title>
        <authorList>
            <person name="Zhang R.-G."/>
        </authorList>
    </citation>
    <scope>NUCLEOTIDE SEQUENCE</scope>
    <source>
        <strain evidence="2">WSP0</strain>
        <tissue evidence="2">Leaf</tissue>
    </source>
</reference>
<sequence length="403" mass="47122">MVPSTYQPLDSINFSQGVIKEHSQMGKFCDSLLEDNDQVIMKDLQQQVQYLQNKKQILEQQNHGLQKDKDAIKNQLEEMEKERDALKEKLQKMVTMSNTMLQTQEQHKVLIEKTADLEKDSNAMKNQLLEMEKERDSLEEKLQKMDTLSNVLKKDRDEMENQLLEMRKERDSLKETLQNTDAMSDNNKKALTMQIESLTTEKGQLQKYLNTAEQRQKAIITFLGGDQNSANRALDAVSSKILKIRTILIPIYGSNHYTLLKLDTIDQEWRFYNSIRRQGRRDKYCEATATLRNNVTNYINQHTNKKIKTSAKLLNNTPQQEPGSVDCAVVVAYIIRQKLMKQPVQSDLSKQQCLQMRADIVEAFVIDPNRSWTPEIYHNRMENLRLQKFYDDQELLQEKKKQA</sequence>
<keyword evidence="3" id="KW-1185">Reference proteome</keyword>
<name>A0AAV6K5G4_9ERIC</name>
<evidence type="ECO:0000313" key="3">
    <source>
        <dbReference type="Proteomes" id="UP000823749"/>
    </source>
</evidence>
<evidence type="ECO:0008006" key="4">
    <source>
        <dbReference type="Google" id="ProtNLM"/>
    </source>
</evidence>
<evidence type="ECO:0000313" key="2">
    <source>
        <dbReference type="EMBL" id="KAG5547716.1"/>
    </source>
</evidence>
<dbReference type="Proteomes" id="UP000823749">
    <property type="component" value="Chromosome 5"/>
</dbReference>
<gene>
    <name evidence="2" type="ORF">RHGRI_013414</name>
</gene>
<keyword evidence="1" id="KW-0175">Coiled coil</keyword>
<dbReference type="Gene3D" id="3.40.395.10">
    <property type="entry name" value="Adenoviral Proteinase, Chain A"/>
    <property type="match status" value="1"/>
</dbReference>
<comment type="caution">
    <text evidence="2">The sequence shown here is derived from an EMBL/GenBank/DDBJ whole genome shotgun (WGS) entry which is preliminary data.</text>
</comment>
<accession>A0AAV6K5G4</accession>
<dbReference type="SUPFAM" id="SSF54001">
    <property type="entry name" value="Cysteine proteinases"/>
    <property type="match status" value="1"/>
</dbReference>
<dbReference type="EMBL" id="JACTNZ010000005">
    <property type="protein sequence ID" value="KAG5547716.1"/>
    <property type="molecule type" value="Genomic_DNA"/>
</dbReference>
<evidence type="ECO:0000256" key="1">
    <source>
        <dbReference type="SAM" id="Coils"/>
    </source>
</evidence>
<organism evidence="2 3">
    <name type="scientific">Rhododendron griersonianum</name>
    <dbReference type="NCBI Taxonomy" id="479676"/>
    <lineage>
        <taxon>Eukaryota</taxon>
        <taxon>Viridiplantae</taxon>
        <taxon>Streptophyta</taxon>
        <taxon>Embryophyta</taxon>
        <taxon>Tracheophyta</taxon>
        <taxon>Spermatophyta</taxon>
        <taxon>Magnoliopsida</taxon>
        <taxon>eudicotyledons</taxon>
        <taxon>Gunneridae</taxon>
        <taxon>Pentapetalae</taxon>
        <taxon>asterids</taxon>
        <taxon>Ericales</taxon>
        <taxon>Ericaceae</taxon>
        <taxon>Ericoideae</taxon>
        <taxon>Rhodoreae</taxon>
        <taxon>Rhododendron</taxon>
    </lineage>
</organism>
<dbReference type="AlphaFoldDB" id="A0AAV6K5G4"/>
<dbReference type="InterPro" id="IPR038765">
    <property type="entry name" value="Papain-like_cys_pep_sf"/>
</dbReference>
<protein>
    <recommendedName>
        <fullName evidence="4">FRIGIDA-like protein</fullName>
    </recommendedName>
</protein>
<proteinExistence type="predicted"/>
<feature type="coiled-coil region" evidence="1">
    <location>
        <begin position="41"/>
        <end position="215"/>
    </location>
</feature>